<keyword evidence="3" id="KW-1133">Transmembrane helix</keyword>
<gene>
    <name evidence="4" type="ORF">CPB84DRAFT_1678951</name>
</gene>
<reference evidence="4" key="1">
    <citation type="submission" date="2020-11" db="EMBL/GenBank/DDBJ databases">
        <authorList>
            <consortium name="DOE Joint Genome Institute"/>
            <person name="Ahrendt S."/>
            <person name="Riley R."/>
            <person name="Andreopoulos W."/>
            <person name="LaButti K."/>
            <person name="Pangilinan J."/>
            <person name="Ruiz-duenas F.J."/>
            <person name="Barrasa J.M."/>
            <person name="Sanchez-Garcia M."/>
            <person name="Camarero S."/>
            <person name="Miyauchi S."/>
            <person name="Serrano A."/>
            <person name="Linde D."/>
            <person name="Babiker R."/>
            <person name="Drula E."/>
            <person name="Ayuso-Fernandez I."/>
            <person name="Pacheco R."/>
            <person name="Padilla G."/>
            <person name="Ferreira P."/>
            <person name="Barriuso J."/>
            <person name="Kellner H."/>
            <person name="Castanera R."/>
            <person name="Alfaro M."/>
            <person name="Ramirez L."/>
            <person name="Pisabarro A.G."/>
            <person name="Kuo A."/>
            <person name="Tritt A."/>
            <person name="Lipzen A."/>
            <person name="He G."/>
            <person name="Yan M."/>
            <person name="Ng V."/>
            <person name="Cullen D."/>
            <person name="Martin F."/>
            <person name="Rosso M.-N."/>
            <person name="Henrissat B."/>
            <person name="Hibbett D."/>
            <person name="Martinez A.T."/>
            <person name="Grigoriev I.V."/>
        </authorList>
    </citation>
    <scope>NUCLEOTIDE SEQUENCE</scope>
    <source>
        <strain evidence="4">AH 44721</strain>
    </source>
</reference>
<evidence type="ECO:0000313" key="5">
    <source>
        <dbReference type="Proteomes" id="UP000724874"/>
    </source>
</evidence>
<comment type="pathway">
    <text evidence="1">Mycotoxin biosynthesis.</text>
</comment>
<dbReference type="OrthoDB" id="3687641at2759"/>
<dbReference type="Proteomes" id="UP000724874">
    <property type="component" value="Unassembled WGS sequence"/>
</dbReference>
<evidence type="ECO:0000313" key="4">
    <source>
        <dbReference type="EMBL" id="KAF8902247.1"/>
    </source>
</evidence>
<evidence type="ECO:0000256" key="1">
    <source>
        <dbReference type="ARBA" id="ARBA00004685"/>
    </source>
</evidence>
<sequence>MSISSSWKRGGPSSLSLTGLSLVLVAISFMVKLVGMLWVKQQIASLTREYSYVGNDYPEVWPIERKSVLMTFDNPKHFRLDEPAGIAEWGAQAPGNGVVHLGPHRQPYTVAMIHQLKCLDIIREEMVRNRSSTESSTPSPSTRHCLNYIRQMVMCHGDLELESFQFASHKNPIDWHGVYECKDWEAVYNAVKENQEDHGEWLKSREMGS</sequence>
<dbReference type="InterPro" id="IPR021765">
    <property type="entry name" value="UstYa-like"/>
</dbReference>
<evidence type="ECO:0000256" key="2">
    <source>
        <dbReference type="ARBA" id="ARBA00035112"/>
    </source>
</evidence>
<dbReference type="PANTHER" id="PTHR33365:SF4">
    <property type="entry name" value="CYCLOCHLOROTINE BIOSYNTHESIS PROTEIN O"/>
    <property type="match status" value="1"/>
</dbReference>
<keyword evidence="3" id="KW-0472">Membrane</keyword>
<dbReference type="GO" id="GO:0043386">
    <property type="term" value="P:mycotoxin biosynthetic process"/>
    <property type="evidence" value="ECO:0007669"/>
    <property type="project" value="InterPro"/>
</dbReference>
<comment type="similarity">
    <text evidence="2">Belongs to the ustYa family.</text>
</comment>
<accession>A0A9P5NPT3</accession>
<evidence type="ECO:0000256" key="3">
    <source>
        <dbReference type="SAM" id="Phobius"/>
    </source>
</evidence>
<organism evidence="4 5">
    <name type="scientific">Gymnopilus junonius</name>
    <name type="common">Spectacular rustgill mushroom</name>
    <name type="synonym">Gymnopilus spectabilis subsp. junonius</name>
    <dbReference type="NCBI Taxonomy" id="109634"/>
    <lineage>
        <taxon>Eukaryota</taxon>
        <taxon>Fungi</taxon>
        <taxon>Dikarya</taxon>
        <taxon>Basidiomycota</taxon>
        <taxon>Agaricomycotina</taxon>
        <taxon>Agaricomycetes</taxon>
        <taxon>Agaricomycetidae</taxon>
        <taxon>Agaricales</taxon>
        <taxon>Agaricineae</taxon>
        <taxon>Hymenogastraceae</taxon>
        <taxon>Gymnopilus</taxon>
    </lineage>
</organism>
<dbReference type="EMBL" id="JADNYJ010000037">
    <property type="protein sequence ID" value="KAF8902247.1"/>
    <property type="molecule type" value="Genomic_DNA"/>
</dbReference>
<keyword evidence="5" id="KW-1185">Reference proteome</keyword>
<protein>
    <submittedName>
        <fullName evidence="4">Uncharacterized protein</fullName>
    </submittedName>
</protein>
<keyword evidence="3" id="KW-0812">Transmembrane</keyword>
<proteinExistence type="inferred from homology"/>
<dbReference type="PANTHER" id="PTHR33365">
    <property type="entry name" value="YALI0B05434P"/>
    <property type="match status" value="1"/>
</dbReference>
<feature type="transmembrane region" description="Helical" evidence="3">
    <location>
        <begin position="20"/>
        <end position="39"/>
    </location>
</feature>
<comment type="caution">
    <text evidence="4">The sequence shown here is derived from an EMBL/GenBank/DDBJ whole genome shotgun (WGS) entry which is preliminary data.</text>
</comment>
<name>A0A9P5NPT3_GYMJU</name>
<dbReference type="AlphaFoldDB" id="A0A9P5NPT3"/>
<dbReference type="Pfam" id="PF11807">
    <property type="entry name" value="UstYa"/>
    <property type="match status" value="1"/>
</dbReference>